<comment type="caution">
    <text evidence="3">The sequence shown here is derived from an EMBL/GenBank/DDBJ whole genome shotgun (WGS) entry which is preliminary data.</text>
</comment>
<feature type="coiled-coil region" evidence="1">
    <location>
        <begin position="45"/>
        <end position="89"/>
    </location>
</feature>
<keyword evidence="4" id="KW-1185">Reference proteome</keyword>
<sequence>MHITEMSLVACWAGIGEGVAMMPIFNTGEVIASEANPDTIDLLVLTKEESQAAEYDLKLQKQRADKTARNALQKQIEAYKRENFGEKQKGRKATAKPKAAAALLATCGFDLPEDPELRAEVIKQAIQDSEKVEEMIDQIVNACSLPQKLSITRLDQSGRGSRAKQMKELLRQAEEAVKSGGS</sequence>
<organism evidence="3 4">
    <name type="scientific">Durusdinium trenchii</name>
    <dbReference type="NCBI Taxonomy" id="1381693"/>
    <lineage>
        <taxon>Eukaryota</taxon>
        <taxon>Sar</taxon>
        <taxon>Alveolata</taxon>
        <taxon>Dinophyceae</taxon>
        <taxon>Suessiales</taxon>
        <taxon>Symbiodiniaceae</taxon>
        <taxon>Durusdinium</taxon>
    </lineage>
</organism>
<name>A0ABP0R5P3_9DINO</name>
<proteinExistence type="predicted"/>
<evidence type="ECO:0000256" key="1">
    <source>
        <dbReference type="SAM" id="Coils"/>
    </source>
</evidence>
<gene>
    <name evidence="3" type="ORF">SCF082_LOCUS44486</name>
</gene>
<protein>
    <submittedName>
        <fullName evidence="3">Uncharacterized protein</fullName>
    </submittedName>
</protein>
<dbReference type="Proteomes" id="UP001642464">
    <property type="component" value="Unassembled WGS sequence"/>
</dbReference>
<feature type="compositionally biased region" description="Basic and acidic residues" evidence="2">
    <location>
        <begin position="165"/>
        <end position="182"/>
    </location>
</feature>
<feature type="region of interest" description="Disordered" evidence="2">
    <location>
        <begin position="156"/>
        <end position="182"/>
    </location>
</feature>
<reference evidence="3 4" key="1">
    <citation type="submission" date="2024-02" db="EMBL/GenBank/DDBJ databases">
        <authorList>
            <person name="Chen Y."/>
            <person name="Shah S."/>
            <person name="Dougan E. K."/>
            <person name="Thang M."/>
            <person name="Chan C."/>
        </authorList>
    </citation>
    <scope>NUCLEOTIDE SEQUENCE [LARGE SCALE GENOMIC DNA]</scope>
</reference>
<evidence type="ECO:0000313" key="4">
    <source>
        <dbReference type="Proteomes" id="UP001642464"/>
    </source>
</evidence>
<dbReference type="EMBL" id="CAXAMM010040683">
    <property type="protein sequence ID" value="CAK9094671.1"/>
    <property type="molecule type" value="Genomic_DNA"/>
</dbReference>
<keyword evidence="1" id="KW-0175">Coiled coil</keyword>
<feature type="non-terminal residue" evidence="3">
    <location>
        <position position="182"/>
    </location>
</feature>
<evidence type="ECO:0000313" key="3">
    <source>
        <dbReference type="EMBL" id="CAK9094671.1"/>
    </source>
</evidence>
<accession>A0ABP0R5P3</accession>
<evidence type="ECO:0000256" key="2">
    <source>
        <dbReference type="SAM" id="MobiDB-lite"/>
    </source>
</evidence>